<dbReference type="EMBL" id="CM041547">
    <property type="protein sequence ID" value="KAI3359251.1"/>
    <property type="molecule type" value="Genomic_DNA"/>
</dbReference>
<keyword evidence="2" id="KW-1185">Reference proteome</keyword>
<sequence length="411" mass="47678">MMKITGRVTSCCVALFLALTSVSAVHKKLDSINDLKKIDFGQSVPKHSLVLLHWFANTVDVDNNNVIWLTFDPNGGDYGSHHYGNFEGMLDQLPWGYRYYTIGNLYQETPMSLPSHVLRPQSLEYVGRNRDRIIIRVTVQNTGGRARQRIDRLYITQHSHDASYDPDHTYQITTNLLRQIREFSLGQNQQRLSSLRNRFGTVQRLKSINALKKIDFGQSVPKHSLLLLHWFANTVDIDNNNVIWLTFDPDGGDYGSHHYGNYEGLLDQLPWGYRYYTVGNLHQSTQLPSYVLRPQSLEYVGRNRDRIIIRVREQNTGGRARQRIDQVYITQHYDTSEYQGTPYDPDHTYQVTTNLLRQIREFSVGQNQQTLSYLRNRFGSNADDFYIRNTWGHLALPWTVLVYCDPGEVVL</sequence>
<reference evidence="1" key="1">
    <citation type="submission" date="2022-04" db="EMBL/GenBank/DDBJ databases">
        <title>Jade perch genome.</title>
        <authorList>
            <person name="Chao B."/>
        </authorList>
    </citation>
    <scope>NUCLEOTIDE SEQUENCE</scope>
    <source>
        <strain evidence="1">CB-2022</strain>
    </source>
</reference>
<protein>
    <submittedName>
        <fullName evidence="1">Uncharacterized protein</fullName>
    </submittedName>
</protein>
<evidence type="ECO:0000313" key="2">
    <source>
        <dbReference type="Proteomes" id="UP000831701"/>
    </source>
</evidence>
<proteinExistence type="predicted"/>
<organism evidence="1 2">
    <name type="scientific">Scortum barcoo</name>
    <name type="common">barcoo grunter</name>
    <dbReference type="NCBI Taxonomy" id="214431"/>
    <lineage>
        <taxon>Eukaryota</taxon>
        <taxon>Metazoa</taxon>
        <taxon>Chordata</taxon>
        <taxon>Craniata</taxon>
        <taxon>Vertebrata</taxon>
        <taxon>Euteleostomi</taxon>
        <taxon>Actinopterygii</taxon>
        <taxon>Neopterygii</taxon>
        <taxon>Teleostei</taxon>
        <taxon>Neoteleostei</taxon>
        <taxon>Acanthomorphata</taxon>
        <taxon>Eupercaria</taxon>
        <taxon>Centrarchiformes</taxon>
        <taxon>Terapontoidei</taxon>
        <taxon>Terapontidae</taxon>
        <taxon>Scortum</taxon>
    </lineage>
</organism>
<dbReference type="Proteomes" id="UP000831701">
    <property type="component" value="Chromosome 17"/>
</dbReference>
<evidence type="ECO:0000313" key="1">
    <source>
        <dbReference type="EMBL" id="KAI3359251.1"/>
    </source>
</evidence>
<gene>
    <name evidence="1" type="ORF">L3Q82_002770</name>
</gene>
<name>A0ACB8VUS6_9TELE</name>
<accession>A0ACB8VUS6</accession>
<comment type="caution">
    <text evidence="1">The sequence shown here is derived from an EMBL/GenBank/DDBJ whole genome shotgun (WGS) entry which is preliminary data.</text>
</comment>